<feature type="transmembrane region" description="Helical" evidence="1">
    <location>
        <begin position="34"/>
        <end position="50"/>
    </location>
</feature>
<dbReference type="EMBL" id="CP013695">
    <property type="protein sequence ID" value="ALU32433.1"/>
    <property type="molecule type" value="Genomic_DNA"/>
</dbReference>
<dbReference type="OrthoDB" id="11839at2157"/>
<evidence type="ECO:0000313" key="4">
    <source>
        <dbReference type="Proteomes" id="UP000060043"/>
    </source>
</evidence>
<dbReference type="Proteomes" id="UP000060043">
    <property type="component" value="Chromosome"/>
</dbReference>
<dbReference type="AlphaFoldDB" id="A0A0U2WUD3"/>
<proteinExistence type="predicted"/>
<dbReference type="PaxDb" id="1435377-SUSAZ_10500"/>
<dbReference type="RefSeq" id="WP_011279027.1">
    <property type="nucleotide sequence ID" value="NZ_BHWZ01000006.1"/>
</dbReference>
<gene>
    <name evidence="2" type="ORF">ATY89_06910</name>
    <name evidence="3" type="ORF">ATZ20_09930</name>
</gene>
<feature type="transmembrane region" description="Helical" evidence="1">
    <location>
        <begin position="228"/>
        <end position="247"/>
    </location>
</feature>
<keyword evidence="1" id="KW-1133">Transmembrane helix</keyword>
<keyword evidence="1" id="KW-0472">Membrane</keyword>
<accession>A0A0U2WUD3</accession>
<evidence type="ECO:0000313" key="5">
    <source>
        <dbReference type="Proteomes" id="UP000065473"/>
    </source>
</evidence>
<feature type="transmembrane region" description="Helical" evidence="1">
    <location>
        <begin position="125"/>
        <end position="146"/>
    </location>
</feature>
<evidence type="ECO:0000313" key="3">
    <source>
        <dbReference type="EMBL" id="ALU32433.1"/>
    </source>
</evidence>
<organism evidence="2 5">
    <name type="scientific">Sulfolobus acidocaldarius</name>
    <dbReference type="NCBI Taxonomy" id="2285"/>
    <lineage>
        <taxon>Archaea</taxon>
        <taxon>Thermoproteota</taxon>
        <taxon>Thermoprotei</taxon>
        <taxon>Sulfolobales</taxon>
        <taxon>Sulfolobaceae</taxon>
        <taxon>Sulfolobus</taxon>
    </lineage>
</organism>
<dbReference type="STRING" id="1435377.SUSAZ_10500"/>
<feature type="transmembrane region" description="Helical" evidence="1">
    <location>
        <begin position="167"/>
        <end position="192"/>
    </location>
</feature>
<reference evidence="4 5" key="1">
    <citation type="submission" date="2015-12" db="EMBL/GenBank/DDBJ databases">
        <title>A stable core within a dynamic pangenome in Sulfolobus acidocaldarius.</title>
        <authorList>
            <person name="Anderson R."/>
            <person name="Kouris A."/>
            <person name="Seward C."/>
            <person name="Campbell K."/>
            <person name="Whitaker R."/>
        </authorList>
    </citation>
    <scope>NUCLEOTIDE SEQUENCE [LARGE SCALE GENOMIC DNA]</scope>
    <source>
        <strain evidence="2 5">GG12-C01-09</strain>
        <strain evidence="3 4">NG05B_CO5_07</strain>
    </source>
</reference>
<evidence type="ECO:0000313" key="2">
    <source>
        <dbReference type="EMBL" id="ALU29698.1"/>
    </source>
</evidence>
<sequence>MIDLAPIALGFLAGGTVAIGSIGITKTNISKTKTAYLSVLAAGILAYIALDTGQAASEVIEGYLDQKQLFLFGVGIVVTSIALLGTWLLLASFDKTRGPAEATHNTPVILAAALGFHNIGEGFAIAAALLGGAVASAITFTIAFGVHNATEGVAIASPGKLVRSKWLNLRNVVVLSLIAGLPTMLGASIYYIGIQNQLFLATLNTIATAALVFPMIRINMIGASMLGGFNVKFWTWFFLGIAIAYGLESLVTLSMS</sequence>
<keyword evidence="1" id="KW-0812">Transmembrane</keyword>
<feature type="transmembrane region" description="Helical" evidence="1">
    <location>
        <begin position="6"/>
        <end position="25"/>
    </location>
</feature>
<dbReference type="EMBL" id="CP013694">
    <property type="protein sequence ID" value="ALU29698.1"/>
    <property type="molecule type" value="Genomic_DNA"/>
</dbReference>
<dbReference type="OMA" id="IHNVTEG"/>
<feature type="transmembrane region" description="Helical" evidence="1">
    <location>
        <begin position="198"/>
        <end position="216"/>
    </location>
</feature>
<dbReference type="GeneID" id="14552752"/>
<feature type="transmembrane region" description="Helical" evidence="1">
    <location>
        <begin position="70"/>
        <end position="90"/>
    </location>
</feature>
<name>A0A0U2WUD3_9CREN</name>
<evidence type="ECO:0000256" key="1">
    <source>
        <dbReference type="SAM" id="Phobius"/>
    </source>
</evidence>
<dbReference type="Proteomes" id="UP000065473">
    <property type="component" value="Chromosome"/>
</dbReference>
<protein>
    <submittedName>
        <fullName evidence="2">ZIP family zinc transporter</fullName>
    </submittedName>
</protein>